<dbReference type="InterPro" id="IPR019392">
    <property type="entry name" value="Miga"/>
</dbReference>
<dbReference type="OrthoDB" id="8880065at2759"/>
<dbReference type="EMBL" id="VXBA01000881">
    <property type="protein sequence ID" value="NXM66950.1"/>
    <property type="molecule type" value="Genomic_DNA"/>
</dbReference>
<evidence type="ECO:0000256" key="2">
    <source>
        <dbReference type="ARBA" id="ARBA00008969"/>
    </source>
</evidence>
<evidence type="ECO:0000256" key="3">
    <source>
        <dbReference type="ARBA" id="ARBA00022692"/>
    </source>
</evidence>
<feature type="non-terminal residue" evidence="11">
    <location>
        <position position="1"/>
    </location>
</feature>
<evidence type="ECO:0000256" key="8">
    <source>
        <dbReference type="ARBA" id="ARBA00040959"/>
    </source>
</evidence>
<comment type="similarity">
    <text evidence="2">Belongs to the mitoguardin family.</text>
</comment>
<keyword evidence="6" id="KW-0496">Mitochondrion</keyword>
<comment type="subcellular location">
    <subcellularLocation>
        <location evidence="1">Mitochondrion outer membrane</location>
        <topology evidence="1">Multi-pass membrane protein</topology>
    </subcellularLocation>
</comment>
<keyword evidence="12" id="KW-1185">Reference proteome</keyword>
<dbReference type="Proteomes" id="UP000553648">
    <property type="component" value="Unassembled WGS sequence"/>
</dbReference>
<organism evidence="11 12">
    <name type="scientific">Serilophus lunatus</name>
    <name type="common">silver-breasted broadbill</name>
    <dbReference type="NCBI Taxonomy" id="239386"/>
    <lineage>
        <taxon>Eukaryota</taxon>
        <taxon>Metazoa</taxon>
        <taxon>Chordata</taxon>
        <taxon>Craniata</taxon>
        <taxon>Vertebrata</taxon>
        <taxon>Euteleostomi</taxon>
        <taxon>Archelosauria</taxon>
        <taxon>Archosauria</taxon>
        <taxon>Dinosauria</taxon>
        <taxon>Saurischia</taxon>
        <taxon>Theropoda</taxon>
        <taxon>Coelurosauria</taxon>
        <taxon>Aves</taxon>
        <taxon>Neognathae</taxon>
        <taxon>Neoaves</taxon>
        <taxon>Telluraves</taxon>
        <taxon>Australaves</taxon>
        <taxon>Passeriformes</taxon>
        <taxon>Eurylaimidae</taxon>
        <taxon>Serilophus</taxon>
    </lineage>
</organism>
<evidence type="ECO:0000256" key="4">
    <source>
        <dbReference type="ARBA" id="ARBA00022787"/>
    </source>
</evidence>
<keyword evidence="5" id="KW-1133">Transmembrane helix</keyword>
<proteinExistence type="inferred from homology"/>
<evidence type="ECO:0000256" key="9">
    <source>
        <dbReference type="ARBA" id="ARBA00041863"/>
    </source>
</evidence>
<dbReference type="AlphaFoldDB" id="A0A7L1CP97"/>
<dbReference type="GO" id="GO:0008053">
    <property type="term" value="P:mitochondrial fusion"/>
    <property type="evidence" value="ECO:0007669"/>
    <property type="project" value="InterPro"/>
</dbReference>
<dbReference type="PANTHER" id="PTHR21508:SF4">
    <property type="entry name" value="MITOGUARDIN 2"/>
    <property type="match status" value="1"/>
</dbReference>
<dbReference type="Pfam" id="PF10265">
    <property type="entry name" value="Miga"/>
    <property type="match status" value="1"/>
</dbReference>
<comment type="caution">
    <text evidence="11">The sequence shown here is derived from an EMBL/GenBank/DDBJ whole genome shotgun (WGS) entry which is preliminary data.</text>
</comment>
<evidence type="ECO:0000313" key="11">
    <source>
        <dbReference type="EMBL" id="NXM66950.1"/>
    </source>
</evidence>
<accession>A0A7L1CP97</accession>
<feature type="compositionally biased region" description="Low complexity" evidence="10">
    <location>
        <begin position="121"/>
        <end position="140"/>
    </location>
</feature>
<feature type="region of interest" description="Disordered" evidence="10">
    <location>
        <begin position="98"/>
        <end position="140"/>
    </location>
</feature>
<reference evidence="11 12" key="1">
    <citation type="submission" date="2019-09" db="EMBL/GenBank/DDBJ databases">
        <title>Bird 10,000 Genomes (B10K) Project - Family phase.</title>
        <authorList>
            <person name="Zhang G."/>
        </authorList>
    </citation>
    <scope>NUCLEOTIDE SEQUENCE [LARGE SCALE GENOMIC DNA]</scope>
    <source>
        <strain evidence="11">B10K-DU-002-03</strain>
        <tissue evidence="11">Muscle</tissue>
    </source>
</reference>
<evidence type="ECO:0000256" key="7">
    <source>
        <dbReference type="ARBA" id="ARBA00023136"/>
    </source>
</evidence>
<feature type="region of interest" description="Disordered" evidence="10">
    <location>
        <begin position="197"/>
        <end position="227"/>
    </location>
</feature>
<sequence length="588" mass="65734">MAFRRTEGMSIMQALAMTVAEIPVFVYTTFGQSVFSQLRLSPGLRKVLFATALGTVALALAAHQLKRRRRRKKQIAPEKCGFKPGGITVPILPTRRVSSVKKGYSSRRVQSPGSKSNDTLSGISSIEPSKHSSSSHSLASMVAVNSSSPTPAGMWDAQAMGDAGAIGDSSAESLYVQGMELFEEALQKWEQALSIRQRDSGCTSTPVPWDGRKQQESMSENTSEEESQKREFAEKLESLLHRAYHLQEEFGSSLPSDSILLDLEKTLMLPLADGSLRLRTDDEDSSASEDSFFSAAELFDSLPFEEMPFHLSKPVAAYEEALQLVKEGKVACRTLRTELLGCYSDQDFLAKLHCVRQAFQELLEDESNQLFFGEVGKQMVIGLMTKAEKNPKAFLESYEEMLRYALKQETWPTTQQELEGRGVVCMSFFDIVLDFILMDAFEDLENPPSSVLAVLRNRWLSDSFKETALATACWSVLKAKRRLLMVPDGFISHFYSVSEHVSPVLAFGFLGPKQQLSEVCSFFKHQIVQYLKDMFDFDNVRYTTVQLLAEDILQLSRRRSEILLGYLGTETSPEMNGSLPGEPEPLKE</sequence>
<name>A0A7L1CP97_9PASS</name>
<keyword evidence="3" id="KW-0812">Transmembrane</keyword>
<evidence type="ECO:0000256" key="6">
    <source>
        <dbReference type="ARBA" id="ARBA00023128"/>
    </source>
</evidence>
<feature type="compositionally biased region" description="Polar residues" evidence="10">
    <location>
        <begin position="107"/>
        <end position="120"/>
    </location>
</feature>
<keyword evidence="7" id="KW-0472">Membrane</keyword>
<gene>
    <name evidence="11" type="primary">Miga2</name>
    <name evidence="11" type="ORF">SERLUN_R11813</name>
</gene>
<evidence type="ECO:0000256" key="1">
    <source>
        <dbReference type="ARBA" id="ARBA00004374"/>
    </source>
</evidence>
<dbReference type="PANTHER" id="PTHR21508">
    <property type="entry name" value="MITOGUARDIN"/>
    <property type="match status" value="1"/>
</dbReference>
<keyword evidence="4" id="KW-1000">Mitochondrion outer membrane</keyword>
<dbReference type="GO" id="GO:0005741">
    <property type="term" value="C:mitochondrial outer membrane"/>
    <property type="evidence" value="ECO:0007669"/>
    <property type="project" value="UniProtKB-SubCell"/>
</dbReference>
<evidence type="ECO:0000256" key="5">
    <source>
        <dbReference type="ARBA" id="ARBA00022989"/>
    </source>
</evidence>
<protein>
    <recommendedName>
        <fullName evidence="8">Mitoguardin 2</fullName>
    </recommendedName>
    <alternativeName>
        <fullName evidence="9">Protein FAM73B</fullName>
    </alternativeName>
</protein>
<feature type="non-terminal residue" evidence="11">
    <location>
        <position position="588"/>
    </location>
</feature>
<evidence type="ECO:0000256" key="10">
    <source>
        <dbReference type="SAM" id="MobiDB-lite"/>
    </source>
</evidence>
<evidence type="ECO:0000313" key="12">
    <source>
        <dbReference type="Proteomes" id="UP000553648"/>
    </source>
</evidence>